<feature type="region of interest" description="Disordered" evidence="1">
    <location>
        <begin position="1"/>
        <end position="33"/>
    </location>
</feature>
<reference evidence="2" key="1">
    <citation type="submission" date="2021-06" db="EMBL/GenBank/DDBJ databases">
        <authorList>
            <person name="Arsene-Ploetze F."/>
        </authorList>
    </citation>
    <scope>NUCLEOTIDE SEQUENCE</scope>
    <source>
        <strain evidence="2">SBRY1</strain>
    </source>
</reference>
<keyword evidence="3" id="KW-1185">Reference proteome</keyword>
<protein>
    <recommendedName>
        <fullName evidence="4">DUF4157 domain-containing protein</fullName>
    </recommendedName>
</protein>
<proteinExistence type="predicted"/>
<organism evidence="2 3">
    <name type="scientific">Actinacidiphila bryophytorum</name>
    <dbReference type="NCBI Taxonomy" id="1436133"/>
    <lineage>
        <taxon>Bacteria</taxon>
        <taxon>Bacillati</taxon>
        <taxon>Actinomycetota</taxon>
        <taxon>Actinomycetes</taxon>
        <taxon>Kitasatosporales</taxon>
        <taxon>Streptomycetaceae</taxon>
        <taxon>Actinacidiphila</taxon>
    </lineage>
</organism>
<evidence type="ECO:0008006" key="4">
    <source>
        <dbReference type="Google" id="ProtNLM"/>
    </source>
</evidence>
<dbReference type="EMBL" id="CAJVAX010000020">
    <property type="protein sequence ID" value="CAG7654581.1"/>
    <property type="molecule type" value="Genomic_DNA"/>
</dbReference>
<evidence type="ECO:0000313" key="2">
    <source>
        <dbReference type="EMBL" id="CAG7654581.1"/>
    </source>
</evidence>
<gene>
    <name evidence="2" type="ORF">SBRY_60524</name>
</gene>
<name>A0A9W4H6R5_9ACTN</name>
<dbReference type="Proteomes" id="UP001153328">
    <property type="component" value="Unassembled WGS sequence"/>
</dbReference>
<sequence length="2459" mass="258320">MYDAARAGSPAPAPDAGRKPAPDVGAARPDTGPVRDLVHRLAPQLGLDPGQVRVEAAESGLGGRLGGARAAAGEHGLLLRPSEMLDPEPALVAHELAHLAQHRNRARPPSATLPARPRAAADLTAAEAEAAAVADAARSGGALWRPRAVLPDGVLARDTGASGIAPRTADQLAVELTERVAANHPDEIALLGELFSDVWTTAEDRVESALTVLDGFGFVVARALVQCLRPQTRDRLARISGSQYGAHPRSAAAVLSVLTTRQLTALRHDPVYDLPQALAGLAPGALGPAELRGVHGTLHRLFAEAPDVTAELFDGPARTVLRALISLPTPPGTDADLLTTALAEERRVSADRRQVYGTDGPVTDRSTASGTGTLLLRDLTGRLASPGATAAREALDLLAGLVGGRGAEAAPAGPAAAIRLRLLVAELDARGLVDRLLDHLPAADRHDPDYSRVLTAVLSVRRPARTLARIESLLSYGLFDWAVTDEDARFAYLLVRSLPLAEQDAWRRLDGGKWYQRLEANLPAGMVTGGEYQGVGGEFAVAGPGVTGEAVAGLLKDVLVTWKARPGDGATAVSVVRRLLGLGPGGEEPPGGTPGVSRGLAAAVVRRLDALGDLPDIVEALPETYLTAEASRHELLDLTALRDPVNVQRQAAALLRTGLFSFDWWVSAAEAWLAHQLLRALSTAEQDRFEADHPGAWASAMSAMTPRMLASAAVGALTGRGEFPTREQLRAQLRDQRLWKDPARRFVLRALLDLAYRSDDRRWVLDQIHAHRDLAGLEDLAQRIEEAGDIAIPGWGDELVAAAGRGFRLLVAGGDLLLQVASTLPERTLRVELDVDDLREAVRGPLAGAEAARPAEPGGNRISIELEPEAGALTVRLASLDLRQLNVSRPGASFHTGDVHIRGLEIRAGYSDRRYRTPVGVRAQLGSLDARDVVAADPQLLPGGAAALARLLMTSLTLHAADVTGRALPAPRPGSIPVPLFGPLFQALENLVALTGGVPGAPSLLDLATLPYPSPVPSPLDLLTDRVVGHYDPTDSPVDYLWGLASEGGLRPPHSVEERTRDAIGRLRALEVTFDELSLTGLVLGGDQQVASVTITDFGIGAARSLPAYLRLRQRALERTRKRTPAGPEHDRITAEIRDLEKQLAPLRVQEARLESLESRDRLRPGSLDKAEREELARLSDLLRADAGFIMDIGSITIGALHGRVTAAGAEIGPVHAHTRAPSEVLARFGLDARYLADPELIARFQAGGPRPADAGLLADPQRRPEFVFEAGPIRLLPGPPGQPALLIAATEIPPVDAIRARLASLPPGADPAVREHLARAVRLAEQIDTWHVRPDPPAQELLEAEDELRGLLGYSADSVVIGAVSADPVTATQDGGKTAVRAGLRVSGIKLTGVRGPGFSAAEVTGAVGLGARFADGTLTPEVSADLTAHGVHAGQGTFGTLGVTGLRGSLRRTADGYAVPDLAADRVEVLDFAVGDQANGVTGRRATLVGVTLDAEYHRAGTQQEHARIAELTVERIEGEGLGYHRTDAQGSLHASVESGALVGVRATDVVLAPGGDGWQLGSAGLTVGRFEDVRYEILAAAVTGGGRQAAPAPSTGGTSVRGTLTSAAGTGPVVTAHYARVGGDDHTLELAVAGLGIQQTAVRTPAAGLVITRTLLSGRVRSTARDTGLSLELTDTELRAISWHSGARKVTAPGPVTVGRVELRDAVLTEPDPHAQDIARRARRLTVAQLTVRDIRAPRVHYTDPPVDLQLAGSAERGSAGPRIASVELRDVVLPFTPAGTPDTDAVAAQLDVRGASLPFVLSAGGLRDGLRAAGRLDVGSLSVRLRPGGPVTAHAAGVAGEVDLASGHTAGKGAGLHTWLTFGGLDSGEVTITPQAVEVADLRLPNLTLSAFRLRSGAGSGYVAVDMTDGGGVDVSGVRVAARLERPRPGAAGPGQPVFTRVVLSRARADRIAFEGLDAQFGAGAEPLYVSVPVVPGGAPATLTGLDLGGPGGFVWTPGGADPFLGTLHADRLSLPRLRVEAANAFRGDLTLTTDAIHLGLLRRGRSELDVDRLALRLLGSATLGSPQERISVGAAGAEHLHRADGTTRLTGGYADLLHYERPGVEIDVEHAKLPEAVTALPGSRSMTVPRLDLSGAHLRIDFRALPPAAGRPDPLTVTPEPKALLDSLNGTLGIQAVLHDMAILPSGTIEHTEYRRDVVITTPVTLEGGEVDTADLAASLSAPGAIAFAPDSLLDFAVRHPQFDVQGSRLFLFVIIPVTFHGVGKNVRRNLLAWRLRTPADLDLARLRHRVRLRTLLDDMVQESDEAATDSDAEKAKVQAAKDAPTGIDVSISPGSGLSVHSREPVGLQLASQGVNGRIGLGSDPFSGLRLSGSLVLSARPGHSDLGKLAFQVAELTVPYVDLTVEGHRVSVGAIEIHDLHDASVSFDELRPRVLEATIRQATARNIEWSQPGK</sequence>
<evidence type="ECO:0000256" key="1">
    <source>
        <dbReference type="SAM" id="MobiDB-lite"/>
    </source>
</evidence>
<comment type="caution">
    <text evidence="2">The sequence shown here is derived from an EMBL/GenBank/DDBJ whole genome shotgun (WGS) entry which is preliminary data.</text>
</comment>
<dbReference type="RefSeq" id="WP_205044886.1">
    <property type="nucleotide sequence ID" value="NZ_CAJVAX010000020.1"/>
</dbReference>
<evidence type="ECO:0000313" key="3">
    <source>
        <dbReference type="Proteomes" id="UP001153328"/>
    </source>
</evidence>
<accession>A0A9W4H6R5</accession>